<dbReference type="AlphaFoldDB" id="A0A975EZL7"/>
<dbReference type="GO" id="GO:0036431">
    <property type="term" value="F:dCMP kinase activity"/>
    <property type="evidence" value="ECO:0007669"/>
    <property type="project" value="InterPro"/>
</dbReference>
<evidence type="ECO:0000256" key="5">
    <source>
        <dbReference type="ARBA" id="ARBA00022741"/>
    </source>
</evidence>
<comment type="similarity">
    <text evidence="2 10">Belongs to the cytidylate kinase family. Type 2 subfamily.</text>
</comment>
<evidence type="ECO:0000256" key="9">
    <source>
        <dbReference type="ARBA" id="ARBA00048478"/>
    </source>
</evidence>
<evidence type="ECO:0000256" key="3">
    <source>
        <dbReference type="ARBA" id="ARBA00022490"/>
    </source>
</evidence>
<evidence type="ECO:0000256" key="4">
    <source>
        <dbReference type="ARBA" id="ARBA00022679"/>
    </source>
</evidence>
<dbReference type="CDD" id="cd02020">
    <property type="entry name" value="CMPK"/>
    <property type="match status" value="1"/>
</dbReference>
<dbReference type="Gene3D" id="3.40.50.300">
    <property type="entry name" value="P-loop containing nucleotide triphosphate hydrolases"/>
    <property type="match status" value="1"/>
</dbReference>
<comment type="catalytic activity">
    <reaction evidence="8 10">
        <text>dCMP + ATP = dCDP + ADP</text>
        <dbReference type="Rhea" id="RHEA:25094"/>
        <dbReference type="ChEBI" id="CHEBI:30616"/>
        <dbReference type="ChEBI" id="CHEBI:57566"/>
        <dbReference type="ChEBI" id="CHEBI:58593"/>
        <dbReference type="ChEBI" id="CHEBI:456216"/>
        <dbReference type="EC" id="2.7.4.25"/>
    </reaction>
</comment>
<dbReference type="EMBL" id="CP054257">
    <property type="protein sequence ID" value="QTQ11779.1"/>
    <property type="molecule type" value="Genomic_DNA"/>
</dbReference>
<evidence type="ECO:0000256" key="10">
    <source>
        <dbReference type="HAMAP-Rule" id="MF_00239"/>
    </source>
</evidence>
<keyword evidence="5 10" id="KW-0547">Nucleotide-binding</keyword>
<comment type="catalytic activity">
    <reaction evidence="9 10">
        <text>CMP + ATP = CDP + ADP</text>
        <dbReference type="Rhea" id="RHEA:11600"/>
        <dbReference type="ChEBI" id="CHEBI:30616"/>
        <dbReference type="ChEBI" id="CHEBI:58069"/>
        <dbReference type="ChEBI" id="CHEBI:60377"/>
        <dbReference type="ChEBI" id="CHEBI:456216"/>
        <dbReference type="EC" id="2.7.4.25"/>
    </reaction>
</comment>
<dbReference type="RefSeq" id="WP_210116490.1">
    <property type="nucleotide sequence ID" value="NZ_CP054257.1"/>
</dbReference>
<keyword evidence="7 10" id="KW-0067">ATP-binding</keyword>
<dbReference type="NCBIfam" id="TIGR02173">
    <property type="entry name" value="cyt_kin_arch"/>
    <property type="match status" value="1"/>
</dbReference>
<proteinExistence type="inferred from homology"/>
<reference evidence="11" key="1">
    <citation type="submission" date="2020-05" db="EMBL/GenBank/DDBJ databases">
        <authorList>
            <person name="Zeng H."/>
            <person name="Chan Y.K."/>
            <person name="Watt R.M."/>
        </authorList>
    </citation>
    <scope>NUCLEOTIDE SEQUENCE</scope>
    <source>
        <strain evidence="11">ATCC 700773</strain>
    </source>
</reference>
<dbReference type="GO" id="GO:0006220">
    <property type="term" value="P:pyrimidine nucleotide metabolic process"/>
    <property type="evidence" value="ECO:0007669"/>
    <property type="project" value="UniProtKB-UniRule"/>
</dbReference>
<reference evidence="11" key="2">
    <citation type="journal article" date="2021" name="Microbiol. Resour. Announc.">
        <title>Complete Genome Sequences of Three Human Oral Treponema parvum Isolates.</title>
        <authorList>
            <person name="Zeng H."/>
            <person name="Watt R.M."/>
        </authorList>
    </citation>
    <scope>NUCLEOTIDE SEQUENCE</scope>
    <source>
        <strain evidence="11">ATCC 700773</strain>
    </source>
</reference>
<accession>A0A975EZL7</accession>
<dbReference type="Pfam" id="PF13189">
    <property type="entry name" value="Cytidylate_kin2"/>
    <property type="match status" value="1"/>
</dbReference>
<evidence type="ECO:0000256" key="8">
    <source>
        <dbReference type="ARBA" id="ARBA00047615"/>
    </source>
</evidence>
<dbReference type="EC" id="2.7.4.25" evidence="10"/>
<dbReference type="Proteomes" id="UP000671995">
    <property type="component" value="Chromosome"/>
</dbReference>
<dbReference type="InterPro" id="IPR011892">
    <property type="entry name" value="Cyt_kin_arch"/>
</dbReference>
<gene>
    <name evidence="10" type="primary">cmk</name>
    <name evidence="11" type="ORF">HRI96_05935</name>
</gene>
<keyword evidence="6 10" id="KW-0418">Kinase</keyword>
<dbReference type="GO" id="GO:0005737">
    <property type="term" value="C:cytoplasm"/>
    <property type="evidence" value="ECO:0007669"/>
    <property type="project" value="UniProtKB-SubCell"/>
</dbReference>
<dbReference type="InterPro" id="IPR011994">
    <property type="entry name" value="Cytidylate_kinase_dom"/>
</dbReference>
<keyword evidence="3 10" id="KW-0963">Cytoplasm</keyword>
<evidence type="ECO:0000313" key="11">
    <source>
        <dbReference type="EMBL" id="QTQ11779.1"/>
    </source>
</evidence>
<evidence type="ECO:0000256" key="1">
    <source>
        <dbReference type="ARBA" id="ARBA00004496"/>
    </source>
</evidence>
<dbReference type="SUPFAM" id="SSF52540">
    <property type="entry name" value="P-loop containing nucleoside triphosphate hydrolases"/>
    <property type="match status" value="1"/>
</dbReference>
<dbReference type="HAMAP" id="MF_00239">
    <property type="entry name" value="Cytidyl_kinase_type2"/>
    <property type="match status" value="1"/>
</dbReference>
<evidence type="ECO:0000256" key="7">
    <source>
        <dbReference type="ARBA" id="ARBA00022840"/>
    </source>
</evidence>
<sequence length="188" mass="21333">MTSYKVAAGRELRIAISGKSGCGNTTVSRLLAERLGIKLINFTFRQLASEKGISLAQVMENAKTDDSYDIEIDTRQLALARKESCVLASRLAIWMLEEADLKIYLIASPDERSKRILKREGGEFEDVKSFTLMRDTQDSSRYLRLYKIDNDDYEFADLKIDTLKYVPEQIVDIILAELLKRGLIEKAG</sequence>
<feature type="binding site" evidence="10">
    <location>
        <begin position="18"/>
        <end position="26"/>
    </location>
    <ligand>
        <name>ATP</name>
        <dbReference type="ChEBI" id="CHEBI:30616"/>
    </ligand>
</feature>
<evidence type="ECO:0000256" key="6">
    <source>
        <dbReference type="ARBA" id="ARBA00022777"/>
    </source>
</evidence>
<name>A0A975EZL7_9SPIR</name>
<dbReference type="InterPro" id="IPR027417">
    <property type="entry name" value="P-loop_NTPase"/>
</dbReference>
<dbReference type="GO" id="GO:0005524">
    <property type="term" value="F:ATP binding"/>
    <property type="evidence" value="ECO:0007669"/>
    <property type="project" value="UniProtKB-UniRule"/>
</dbReference>
<evidence type="ECO:0000256" key="2">
    <source>
        <dbReference type="ARBA" id="ARBA00011005"/>
    </source>
</evidence>
<protein>
    <recommendedName>
        <fullName evidence="10">Cytidylate kinase</fullName>
        <shortName evidence="10">CK</shortName>
        <ecNumber evidence="10">2.7.4.25</ecNumber>
    </recommendedName>
    <alternativeName>
        <fullName evidence="10">Cytidine monophosphate kinase</fullName>
        <shortName evidence="10">CMP kinase</shortName>
    </alternativeName>
</protein>
<evidence type="ECO:0000313" key="12">
    <source>
        <dbReference type="Proteomes" id="UP000671995"/>
    </source>
</evidence>
<keyword evidence="4 10" id="KW-0808">Transferase</keyword>
<comment type="subcellular location">
    <subcellularLocation>
        <location evidence="1 10">Cytoplasm</location>
    </subcellularLocation>
</comment>
<organism evidence="11 12">
    <name type="scientific">Treponema parvum</name>
    <dbReference type="NCBI Taxonomy" id="138851"/>
    <lineage>
        <taxon>Bacteria</taxon>
        <taxon>Pseudomonadati</taxon>
        <taxon>Spirochaetota</taxon>
        <taxon>Spirochaetia</taxon>
        <taxon>Spirochaetales</taxon>
        <taxon>Treponemataceae</taxon>
        <taxon>Treponema</taxon>
    </lineage>
</organism>